<evidence type="ECO:0000256" key="6">
    <source>
        <dbReference type="RuleBase" id="RU363076"/>
    </source>
</evidence>
<proteinExistence type="inferred from homology"/>
<keyword evidence="6" id="KW-1003">Cell membrane</keyword>
<comment type="subcellular location">
    <subcellularLocation>
        <location evidence="6">Cell membrane</location>
        <topology evidence="6">Multi-pass membrane protein</topology>
    </subcellularLocation>
    <subcellularLocation>
        <location evidence="1">Membrane</location>
    </subcellularLocation>
</comment>
<reference evidence="7" key="1">
    <citation type="submission" date="2020-03" db="EMBL/GenBank/DDBJ databases">
        <title>Solimonas marina sp. nov., isolated from deep seawater of the Pacific Ocean.</title>
        <authorList>
            <person name="Liu X."/>
            <person name="Lai Q."/>
            <person name="Sun F."/>
            <person name="Gai Y."/>
            <person name="Li G."/>
            <person name="Shao Z."/>
        </authorList>
    </citation>
    <scope>NUCLEOTIDE SEQUENCE</scope>
    <source>
        <strain evidence="7">C16B3</strain>
    </source>
</reference>
<dbReference type="Pfam" id="PF02104">
    <property type="entry name" value="SURF1"/>
    <property type="match status" value="1"/>
</dbReference>
<dbReference type="InterPro" id="IPR002994">
    <property type="entry name" value="Surf1/Shy1"/>
</dbReference>
<evidence type="ECO:0000256" key="2">
    <source>
        <dbReference type="ARBA" id="ARBA00007165"/>
    </source>
</evidence>
<dbReference type="CDD" id="cd06662">
    <property type="entry name" value="SURF1"/>
    <property type="match status" value="1"/>
</dbReference>
<gene>
    <name evidence="7" type="ORF">G7Y82_07770</name>
</gene>
<feature type="transmembrane region" description="Helical" evidence="6">
    <location>
        <begin position="209"/>
        <end position="231"/>
    </location>
</feature>
<evidence type="ECO:0000313" key="8">
    <source>
        <dbReference type="Proteomes" id="UP000653472"/>
    </source>
</evidence>
<sequence>MTRRFRPPRWALIATPLACAAMVVLGIWQLDRGFEKQAILDRYAHAGAQAPAVLTAASVARPEAIVRAEVHGHFDAGRQLLLDNQGHDGQPGYHVWTPLQQDDGSTVVVDRGWIPHDAAQDAEALLPPGGMRSVDGYWRTPPVPGLRLAVDNCAAAPWPRIVQFPTIDDLRCLYGSTVAAGVLLMAPNAPGGYVRDWQTTPELNPALHYGYAGQWFAFTLTLLVIFIKLSFREPPSNP</sequence>
<name>A0A969W879_9GAMM</name>
<evidence type="ECO:0000256" key="5">
    <source>
        <dbReference type="ARBA" id="ARBA00023136"/>
    </source>
</evidence>
<dbReference type="Proteomes" id="UP000653472">
    <property type="component" value="Unassembled WGS sequence"/>
</dbReference>
<evidence type="ECO:0000313" key="7">
    <source>
        <dbReference type="EMBL" id="NKF22212.1"/>
    </source>
</evidence>
<keyword evidence="8" id="KW-1185">Reference proteome</keyword>
<dbReference type="EMBL" id="JAAVXB010000003">
    <property type="protein sequence ID" value="NKF22212.1"/>
    <property type="molecule type" value="Genomic_DNA"/>
</dbReference>
<comment type="similarity">
    <text evidence="2 6">Belongs to the SURF1 family.</text>
</comment>
<keyword evidence="5 6" id="KW-0472">Membrane</keyword>
<evidence type="ECO:0000256" key="1">
    <source>
        <dbReference type="ARBA" id="ARBA00004370"/>
    </source>
</evidence>
<dbReference type="PANTHER" id="PTHR23427:SF2">
    <property type="entry name" value="SURFEIT LOCUS PROTEIN 1"/>
    <property type="match status" value="1"/>
</dbReference>
<protein>
    <recommendedName>
        <fullName evidence="6">SURF1-like protein</fullName>
    </recommendedName>
</protein>
<comment type="caution">
    <text evidence="7">The sequence shown here is derived from an EMBL/GenBank/DDBJ whole genome shotgun (WGS) entry which is preliminary data.</text>
</comment>
<dbReference type="AlphaFoldDB" id="A0A969W879"/>
<comment type="caution">
    <text evidence="6">Lacks conserved residue(s) required for the propagation of feature annotation.</text>
</comment>
<dbReference type="InterPro" id="IPR045214">
    <property type="entry name" value="Surf1/Surf4"/>
</dbReference>
<evidence type="ECO:0000256" key="4">
    <source>
        <dbReference type="ARBA" id="ARBA00022989"/>
    </source>
</evidence>
<accession>A0A969W879</accession>
<dbReference type="PANTHER" id="PTHR23427">
    <property type="entry name" value="SURFEIT LOCUS PROTEIN"/>
    <property type="match status" value="1"/>
</dbReference>
<dbReference type="RefSeq" id="WP_168147452.1">
    <property type="nucleotide sequence ID" value="NZ_JAAVXB010000003.1"/>
</dbReference>
<dbReference type="PROSITE" id="PS50895">
    <property type="entry name" value="SURF1"/>
    <property type="match status" value="1"/>
</dbReference>
<dbReference type="GO" id="GO:0005886">
    <property type="term" value="C:plasma membrane"/>
    <property type="evidence" value="ECO:0007669"/>
    <property type="project" value="UniProtKB-SubCell"/>
</dbReference>
<evidence type="ECO:0000256" key="3">
    <source>
        <dbReference type="ARBA" id="ARBA00022692"/>
    </source>
</evidence>
<organism evidence="7 8">
    <name type="scientific">Solimonas marina</name>
    <dbReference type="NCBI Taxonomy" id="2714601"/>
    <lineage>
        <taxon>Bacteria</taxon>
        <taxon>Pseudomonadati</taxon>
        <taxon>Pseudomonadota</taxon>
        <taxon>Gammaproteobacteria</taxon>
        <taxon>Nevskiales</taxon>
        <taxon>Nevskiaceae</taxon>
        <taxon>Solimonas</taxon>
    </lineage>
</organism>
<keyword evidence="3 6" id="KW-0812">Transmembrane</keyword>
<keyword evidence="4 6" id="KW-1133">Transmembrane helix</keyword>